<dbReference type="Proteomes" id="UP001374599">
    <property type="component" value="Unassembled WGS sequence"/>
</dbReference>
<evidence type="ECO:0000313" key="2">
    <source>
        <dbReference type="Proteomes" id="UP001374599"/>
    </source>
</evidence>
<evidence type="ECO:0000313" key="1">
    <source>
        <dbReference type="EMBL" id="GMQ63017.1"/>
    </source>
</evidence>
<accession>A0ACB5UJH3</accession>
<sequence>MKVDFKRIPLIVIGGIFIFLIIIVNVSVSDMGKSSVQKLCDGIDKLANDDYKIIGEISIQNKEDDTITDDISFFYDGVIRNSNSRIKLSIGVKESNLGIEKELGEIYKIDSRIVIAPLVEKNCYYFNLPSEEVENKLDRNKFEQILDYVHNSIANEGKKPITINSLCKKVMTTKISINITSKDINEIIINKKEYKNINKKLLDTLTNEEYTININAYIDNKNYVKKIELIIENNDFKFLSVNCIEDYNKVDEIFLEDVSDNGLNIEDIEEKDILRVISKMFNM</sequence>
<protein>
    <submittedName>
        <fullName evidence="1">Uncharacterized protein</fullName>
    </submittedName>
</protein>
<keyword evidence="2" id="KW-1185">Reference proteome</keyword>
<name>A0ACB5UJH3_9FIRM</name>
<comment type="caution">
    <text evidence="1">The sequence shown here is derived from an EMBL/GenBank/DDBJ whole genome shotgun (WGS) entry which is preliminary data.</text>
</comment>
<reference evidence="1" key="1">
    <citation type="submission" date="2023-09" db="EMBL/GenBank/DDBJ databases">
        <title>Vallitalea sediminicola and Vallitalea maricola sp. nov., anaerobic bacteria isolated from marine sediment.</title>
        <authorList>
            <person name="Hirano S."/>
            <person name="Maeda A."/>
            <person name="Terahara T."/>
            <person name="Mori K."/>
            <person name="Hamada M."/>
            <person name="Matsumoto R."/>
            <person name="Kobayashi T."/>
        </authorList>
    </citation>
    <scope>NUCLEOTIDE SEQUENCE</scope>
    <source>
        <strain evidence="1">AN17-2</strain>
    </source>
</reference>
<dbReference type="EMBL" id="BTPU01000034">
    <property type="protein sequence ID" value="GMQ63017.1"/>
    <property type="molecule type" value="Genomic_DNA"/>
</dbReference>
<organism evidence="1 2">
    <name type="scientific">Vallitalea maricola</name>
    <dbReference type="NCBI Taxonomy" id="3074433"/>
    <lineage>
        <taxon>Bacteria</taxon>
        <taxon>Bacillati</taxon>
        <taxon>Bacillota</taxon>
        <taxon>Clostridia</taxon>
        <taxon>Lachnospirales</taxon>
        <taxon>Vallitaleaceae</taxon>
        <taxon>Vallitalea</taxon>
    </lineage>
</organism>
<proteinExistence type="predicted"/>
<gene>
    <name evidence="1" type="ORF">AN2V17_22490</name>
</gene>